<accession>A0AAV1BWP5</accession>
<dbReference type="InterPro" id="IPR051213">
    <property type="entry name" value="START_lipid_transfer"/>
</dbReference>
<dbReference type="PANTHER" id="PTHR19308">
    <property type="entry name" value="PHOSPHATIDYLCHOLINE TRANSFER PROTEIN"/>
    <property type="match status" value="1"/>
</dbReference>
<dbReference type="InterPro" id="IPR002913">
    <property type="entry name" value="START_lipid-bd_dom"/>
</dbReference>
<dbReference type="Pfam" id="PF01852">
    <property type="entry name" value="START"/>
    <property type="match status" value="1"/>
</dbReference>
<dbReference type="InterPro" id="IPR023393">
    <property type="entry name" value="START-like_dom_sf"/>
</dbReference>
<feature type="domain" description="START" evidence="3">
    <location>
        <begin position="154"/>
        <end position="343"/>
    </location>
</feature>
<sequence length="444" mass="50401">MAAYLEDAFMEILSRPTIWGMILGMIMLLGPVWIGFLVGILAGWAWKPRWATLRNCNKFDFSAPSSPCSSPSSSAMMKATGFGPTPTSDTASSSSSPNLDDDNLVENQQIITQTLSHIPKSSSSQVKEESLAVTDEDMKHLCRLVERKDCGPPWKHMMERSTSDMSYQAWQRDPETGPPQYCSRTVYEDATPELLRDFFWDDEFRVKWDDMLVHAKTLEECPTTGTMIVHWIRKFPFFCSDREYIIGRRIWESGRSYYCVTKGIPCDSIPRRDKPRRVDLYYSSWYIQAVESRKVKGQLSACEVILFHHEDMGIPWEIAKFGVRQGMWGTVRKIERGFRLYQKTRLSGEPISNSAFMAQINTKIDPDYLKSLDQEEEAPEAGLAVEESTNDKPRGGLNIPKLVIIGGVVALACSLDRGMFTKAIIFSVAKKFSNVGRNASRRTM</sequence>
<evidence type="ECO:0000259" key="3">
    <source>
        <dbReference type="PROSITE" id="PS50848"/>
    </source>
</evidence>
<keyword evidence="5" id="KW-1185">Reference proteome</keyword>
<dbReference type="FunFam" id="3.30.530.20:FF:000006">
    <property type="entry name" value="StAR-related lipid transfer protein 7, mitochondrial"/>
    <property type="match status" value="1"/>
</dbReference>
<feature type="transmembrane region" description="Helical" evidence="2">
    <location>
        <begin position="21"/>
        <end position="46"/>
    </location>
</feature>
<dbReference type="Gene3D" id="3.30.530.20">
    <property type="match status" value="1"/>
</dbReference>
<protein>
    <submittedName>
        <fullName evidence="4">OLC1v1020930C1</fullName>
    </submittedName>
</protein>
<feature type="region of interest" description="Disordered" evidence="1">
    <location>
        <begin position="70"/>
        <end position="102"/>
    </location>
</feature>
<gene>
    <name evidence="4" type="ORF">OLC1_LOCUS24935</name>
</gene>
<dbReference type="PANTHER" id="PTHR19308:SF39">
    <property type="entry name" value="PHOSPHATIDYLCHOLINE TRANSFER PROTEIN"/>
    <property type="match status" value="1"/>
</dbReference>
<dbReference type="GO" id="GO:0005737">
    <property type="term" value="C:cytoplasm"/>
    <property type="evidence" value="ECO:0007669"/>
    <property type="project" value="UniProtKB-ARBA"/>
</dbReference>
<evidence type="ECO:0000313" key="5">
    <source>
        <dbReference type="Proteomes" id="UP001161247"/>
    </source>
</evidence>
<evidence type="ECO:0000256" key="1">
    <source>
        <dbReference type="SAM" id="MobiDB-lite"/>
    </source>
</evidence>
<organism evidence="4 5">
    <name type="scientific">Oldenlandia corymbosa var. corymbosa</name>
    <dbReference type="NCBI Taxonomy" id="529605"/>
    <lineage>
        <taxon>Eukaryota</taxon>
        <taxon>Viridiplantae</taxon>
        <taxon>Streptophyta</taxon>
        <taxon>Embryophyta</taxon>
        <taxon>Tracheophyta</taxon>
        <taxon>Spermatophyta</taxon>
        <taxon>Magnoliopsida</taxon>
        <taxon>eudicotyledons</taxon>
        <taxon>Gunneridae</taxon>
        <taxon>Pentapetalae</taxon>
        <taxon>asterids</taxon>
        <taxon>lamiids</taxon>
        <taxon>Gentianales</taxon>
        <taxon>Rubiaceae</taxon>
        <taxon>Rubioideae</taxon>
        <taxon>Spermacoceae</taxon>
        <taxon>Hedyotis-Oldenlandia complex</taxon>
        <taxon>Oldenlandia</taxon>
    </lineage>
</organism>
<evidence type="ECO:0000313" key="4">
    <source>
        <dbReference type="EMBL" id="CAI9086982.1"/>
    </source>
</evidence>
<evidence type="ECO:0000256" key="2">
    <source>
        <dbReference type="SAM" id="Phobius"/>
    </source>
</evidence>
<dbReference type="Proteomes" id="UP001161247">
    <property type="component" value="Unassembled WGS sequence"/>
</dbReference>
<proteinExistence type="predicted"/>
<dbReference type="PROSITE" id="PS50848">
    <property type="entry name" value="START"/>
    <property type="match status" value="1"/>
</dbReference>
<keyword evidence="2" id="KW-0472">Membrane</keyword>
<keyword evidence="2" id="KW-1133">Transmembrane helix</keyword>
<name>A0AAV1BWP5_OLDCO</name>
<dbReference type="SUPFAM" id="SSF55961">
    <property type="entry name" value="Bet v1-like"/>
    <property type="match status" value="1"/>
</dbReference>
<dbReference type="AlphaFoldDB" id="A0AAV1BWP5"/>
<dbReference type="EMBL" id="CATKSE010000001">
    <property type="protein sequence ID" value="CAI9086982.1"/>
    <property type="molecule type" value="Genomic_DNA"/>
</dbReference>
<keyword evidence="2" id="KW-0812">Transmembrane</keyword>
<dbReference type="CDD" id="cd08870">
    <property type="entry name" value="START_STARD2_7-like"/>
    <property type="match status" value="1"/>
</dbReference>
<dbReference type="GO" id="GO:0008289">
    <property type="term" value="F:lipid binding"/>
    <property type="evidence" value="ECO:0007669"/>
    <property type="project" value="InterPro"/>
</dbReference>
<reference evidence="4" key="1">
    <citation type="submission" date="2023-03" db="EMBL/GenBank/DDBJ databases">
        <authorList>
            <person name="Julca I."/>
        </authorList>
    </citation>
    <scope>NUCLEOTIDE SEQUENCE</scope>
</reference>
<comment type="caution">
    <text evidence="4">The sequence shown here is derived from an EMBL/GenBank/DDBJ whole genome shotgun (WGS) entry which is preliminary data.</text>
</comment>
<feature type="compositionally biased region" description="Low complexity" evidence="1">
    <location>
        <begin position="84"/>
        <end position="97"/>
    </location>
</feature>